<feature type="compositionally biased region" description="Basic and acidic residues" evidence="1">
    <location>
        <begin position="1"/>
        <end position="15"/>
    </location>
</feature>
<name>A0A124HB84_9ACTN</name>
<evidence type="ECO:0000256" key="1">
    <source>
        <dbReference type="SAM" id="MobiDB-lite"/>
    </source>
</evidence>
<reference evidence="2 3" key="1">
    <citation type="submission" date="2015-10" db="EMBL/GenBank/DDBJ databases">
        <title>Draft genome sequence of Streptomyces pseudovenezuelae DSM 40212, type strain for the species Streptomyces pseudovenezuelae.</title>
        <authorList>
            <person name="Ruckert C."/>
            <person name="Winkler A."/>
            <person name="Kalinowski J."/>
            <person name="Kampfer P."/>
            <person name="Glaeser S."/>
        </authorList>
    </citation>
    <scope>NUCLEOTIDE SEQUENCE [LARGE SCALE GENOMIC DNA]</scope>
    <source>
        <strain evidence="2 3">DSM 40212</strain>
    </source>
</reference>
<dbReference type="OrthoDB" id="9796523at2"/>
<evidence type="ECO:0000313" key="3">
    <source>
        <dbReference type="Proteomes" id="UP000053039"/>
    </source>
</evidence>
<proteinExistence type="predicted"/>
<dbReference type="Pfam" id="PF13707">
    <property type="entry name" value="RloB"/>
    <property type="match status" value="1"/>
</dbReference>
<organism evidence="2 3">
    <name type="scientific">Streptomyces pseudovenezuelae</name>
    <dbReference type="NCBI Taxonomy" id="67350"/>
    <lineage>
        <taxon>Bacteria</taxon>
        <taxon>Bacillati</taxon>
        <taxon>Actinomycetota</taxon>
        <taxon>Actinomycetes</taxon>
        <taxon>Kitasatosporales</taxon>
        <taxon>Streptomycetaceae</taxon>
        <taxon>Streptomyces</taxon>
        <taxon>Streptomyces aurantiacus group</taxon>
    </lineage>
</organism>
<evidence type="ECO:0000313" key="2">
    <source>
        <dbReference type="EMBL" id="KUM90471.1"/>
    </source>
</evidence>
<dbReference type="AlphaFoldDB" id="A0A124HB84"/>
<dbReference type="RefSeq" id="WP_031046020.1">
    <property type="nucleotide sequence ID" value="NZ_JBIBHV010000012.1"/>
</dbReference>
<dbReference type="InterPro" id="IPR025591">
    <property type="entry name" value="RloB"/>
</dbReference>
<gene>
    <name evidence="2" type="ORF">AQI94_01295</name>
</gene>
<comment type="caution">
    <text evidence="2">The sequence shown here is derived from an EMBL/GenBank/DDBJ whole genome shotgun (WGS) entry which is preliminary data.</text>
</comment>
<sequence length="226" mass="25815">MGRAQKGRDSWERPARRGGQRKRQVFIFTEGKVTEPSYLDILKDQGVPLADEVPVEMHIANRRADSGRKPLDLVEQAIRLKREEDRKAKRAKLEEKYLPQVWCLFDHDNYKYVRDALDQAEKAGIGVAFSHPCFEVWRLAHYKPVSGSFAGVCDGAAGRLPFPRGSQDAKTPKVVLPHQILGSYKTARKNAERMNGQHPAHVGKWDRDPYTDVHEFVEKALHIDSY</sequence>
<dbReference type="EMBL" id="LMWM01000003">
    <property type="protein sequence ID" value="KUM90471.1"/>
    <property type="molecule type" value="Genomic_DNA"/>
</dbReference>
<feature type="region of interest" description="Disordered" evidence="1">
    <location>
        <begin position="1"/>
        <end position="22"/>
    </location>
</feature>
<dbReference type="Proteomes" id="UP000053039">
    <property type="component" value="Unassembled WGS sequence"/>
</dbReference>
<protein>
    <recommendedName>
        <fullName evidence="4">RloB-like protein</fullName>
    </recommendedName>
</protein>
<evidence type="ECO:0008006" key="4">
    <source>
        <dbReference type="Google" id="ProtNLM"/>
    </source>
</evidence>
<accession>A0A124HB84</accession>